<dbReference type="SUPFAM" id="SSF54786">
    <property type="entry name" value="YcfA/nrd intein domain"/>
    <property type="match status" value="1"/>
</dbReference>
<proteinExistence type="inferred from homology"/>
<evidence type="ECO:0000313" key="9">
    <source>
        <dbReference type="Proteomes" id="UP000014634"/>
    </source>
</evidence>
<organism evidence="8 9">
    <name type="scientific">Treponema medium ATCC 700293</name>
    <dbReference type="NCBI Taxonomy" id="1125700"/>
    <lineage>
        <taxon>Bacteria</taxon>
        <taxon>Pseudomonadati</taxon>
        <taxon>Spirochaetota</taxon>
        <taxon>Spirochaetia</taxon>
        <taxon>Spirochaetales</taxon>
        <taxon>Treponemataceae</taxon>
        <taxon>Treponema</taxon>
    </lineage>
</organism>
<evidence type="ECO:0000313" key="8">
    <source>
        <dbReference type="EMBL" id="EPF27762.1"/>
    </source>
</evidence>
<dbReference type="InterPro" id="IPR012933">
    <property type="entry name" value="HicA_mRNA_interferase"/>
</dbReference>
<dbReference type="GO" id="GO:0016787">
    <property type="term" value="F:hydrolase activity"/>
    <property type="evidence" value="ECO:0007669"/>
    <property type="project" value="UniProtKB-KW"/>
</dbReference>
<keyword evidence="2" id="KW-1277">Toxin-antitoxin system</keyword>
<evidence type="ECO:0000256" key="4">
    <source>
        <dbReference type="ARBA" id="ARBA00022759"/>
    </source>
</evidence>
<dbReference type="AlphaFoldDB" id="A0AA87TE05"/>
<evidence type="ECO:0000256" key="3">
    <source>
        <dbReference type="ARBA" id="ARBA00022722"/>
    </source>
</evidence>
<evidence type="ECO:0000256" key="2">
    <source>
        <dbReference type="ARBA" id="ARBA00022649"/>
    </source>
</evidence>
<sequence length="71" mass="8504">MRIYTYYHFMNFKEMEKMIKQDGWVKRDIVGSHHHYEHPVKKGKVTIPFHGNKELSKFVVNSILKQAGLKE</sequence>
<dbReference type="GO" id="GO:0003729">
    <property type="term" value="F:mRNA binding"/>
    <property type="evidence" value="ECO:0007669"/>
    <property type="project" value="InterPro"/>
</dbReference>
<keyword evidence="5" id="KW-0378">Hydrolase</keyword>
<dbReference type="EMBL" id="ATFE01000016">
    <property type="protein sequence ID" value="EPF27762.1"/>
    <property type="molecule type" value="Genomic_DNA"/>
</dbReference>
<keyword evidence="7" id="KW-0346">Stress response</keyword>
<dbReference type="Gene3D" id="3.30.920.30">
    <property type="entry name" value="Hypothetical protein"/>
    <property type="match status" value="1"/>
</dbReference>
<accession>A0AA87TE05</accession>
<dbReference type="Pfam" id="PF07927">
    <property type="entry name" value="HicA_toxin"/>
    <property type="match status" value="1"/>
</dbReference>
<gene>
    <name evidence="8" type="ORF">HMPREF9195_02263</name>
</gene>
<evidence type="ECO:0000256" key="6">
    <source>
        <dbReference type="ARBA" id="ARBA00022884"/>
    </source>
</evidence>
<dbReference type="Proteomes" id="UP000014634">
    <property type="component" value="Unassembled WGS sequence"/>
</dbReference>
<name>A0AA87TE05_TREMD</name>
<protein>
    <recommendedName>
        <fullName evidence="10">YcfA-like protein</fullName>
    </recommendedName>
</protein>
<reference evidence="8 9" key="1">
    <citation type="submission" date="2013-04" db="EMBL/GenBank/DDBJ databases">
        <title>The Genome Sequence of Treponema medium ATCC 700293.</title>
        <authorList>
            <consortium name="The Broad Institute Genomics Platform"/>
            <person name="Earl A."/>
            <person name="Ward D."/>
            <person name="Feldgarden M."/>
            <person name="Gevers D."/>
            <person name="Leonetti C."/>
            <person name="Blanton J.M."/>
            <person name="Dewhirst F.E."/>
            <person name="Izard J."/>
            <person name="Walker B."/>
            <person name="Young S."/>
            <person name="Zeng Q."/>
            <person name="Gargeya S."/>
            <person name="Fitzgerald M."/>
            <person name="Haas B."/>
            <person name="Abouelleil A."/>
            <person name="Allen A.W."/>
            <person name="Alvarado L."/>
            <person name="Arachchi H.M."/>
            <person name="Berlin A.M."/>
            <person name="Chapman S.B."/>
            <person name="Gainer-Dewar J."/>
            <person name="Goldberg J."/>
            <person name="Griggs A."/>
            <person name="Gujja S."/>
            <person name="Hansen M."/>
            <person name="Howarth C."/>
            <person name="Imamovic A."/>
            <person name="Ireland A."/>
            <person name="Larimer J."/>
            <person name="McCowan C."/>
            <person name="Murphy C."/>
            <person name="Pearson M."/>
            <person name="Poon T.W."/>
            <person name="Priest M."/>
            <person name="Roberts A."/>
            <person name="Saif S."/>
            <person name="Shea T."/>
            <person name="Sisk P."/>
            <person name="Sykes S."/>
            <person name="Wortman J."/>
            <person name="Nusbaum C."/>
            <person name="Birren B."/>
        </authorList>
    </citation>
    <scope>NUCLEOTIDE SEQUENCE [LARGE SCALE GENOMIC DNA]</scope>
    <source>
        <strain evidence="8 9">ATCC 700293</strain>
    </source>
</reference>
<evidence type="ECO:0000256" key="1">
    <source>
        <dbReference type="ARBA" id="ARBA00006620"/>
    </source>
</evidence>
<keyword evidence="6" id="KW-0694">RNA-binding</keyword>
<evidence type="ECO:0000256" key="5">
    <source>
        <dbReference type="ARBA" id="ARBA00022801"/>
    </source>
</evidence>
<evidence type="ECO:0008006" key="10">
    <source>
        <dbReference type="Google" id="ProtNLM"/>
    </source>
</evidence>
<comment type="similarity">
    <text evidence="1">Belongs to the HicA mRNA interferase family.</text>
</comment>
<keyword evidence="4" id="KW-0255">Endonuclease</keyword>
<dbReference type="InterPro" id="IPR038570">
    <property type="entry name" value="HicA_sf"/>
</dbReference>
<keyword evidence="3" id="KW-0540">Nuclease</keyword>
<evidence type="ECO:0000256" key="7">
    <source>
        <dbReference type="ARBA" id="ARBA00023016"/>
    </source>
</evidence>
<dbReference type="GO" id="GO:0004519">
    <property type="term" value="F:endonuclease activity"/>
    <property type="evidence" value="ECO:0007669"/>
    <property type="project" value="UniProtKB-KW"/>
</dbReference>
<comment type="caution">
    <text evidence="8">The sequence shown here is derived from an EMBL/GenBank/DDBJ whole genome shotgun (WGS) entry which is preliminary data.</text>
</comment>